<keyword evidence="1 4" id="KW-0808">Transferase</keyword>
<gene>
    <name evidence="4" type="ORF">C0081_11695</name>
</gene>
<name>A0A2N5XRM2_9HYPH</name>
<dbReference type="InterPro" id="IPR050832">
    <property type="entry name" value="Bact_Acetyltransf"/>
</dbReference>
<dbReference type="OrthoDB" id="3389160at2"/>
<evidence type="ECO:0000259" key="3">
    <source>
        <dbReference type="PROSITE" id="PS51186"/>
    </source>
</evidence>
<dbReference type="InterPro" id="IPR016181">
    <property type="entry name" value="Acyl_CoA_acyltransferase"/>
</dbReference>
<dbReference type="CDD" id="cd04301">
    <property type="entry name" value="NAT_SF"/>
    <property type="match status" value="1"/>
</dbReference>
<reference evidence="4 5" key="1">
    <citation type="submission" date="2018-01" db="EMBL/GenBank/DDBJ databases">
        <title>The draft genome sequence of Cohaesibacter sp. H1304.</title>
        <authorList>
            <person name="Wang N.-N."/>
            <person name="Du Z.-J."/>
        </authorList>
    </citation>
    <scope>NUCLEOTIDE SEQUENCE [LARGE SCALE GENOMIC DNA]</scope>
    <source>
        <strain evidence="4 5">H1304</strain>
    </source>
</reference>
<organism evidence="4 5">
    <name type="scientific">Cohaesibacter celericrescens</name>
    <dbReference type="NCBI Taxonomy" id="2067669"/>
    <lineage>
        <taxon>Bacteria</taxon>
        <taxon>Pseudomonadati</taxon>
        <taxon>Pseudomonadota</taxon>
        <taxon>Alphaproteobacteria</taxon>
        <taxon>Hyphomicrobiales</taxon>
        <taxon>Cohaesibacteraceae</taxon>
    </lineage>
</organism>
<keyword evidence="5" id="KW-1185">Reference proteome</keyword>
<dbReference type="Proteomes" id="UP000234881">
    <property type="component" value="Unassembled WGS sequence"/>
</dbReference>
<evidence type="ECO:0000313" key="5">
    <source>
        <dbReference type="Proteomes" id="UP000234881"/>
    </source>
</evidence>
<evidence type="ECO:0000256" key="1">
    <source>
        <dbReference type="ARBA" id="ARBA00022679"/>
    </source>
</evidence>
<sequence length="173" mass="19394">MDYVKLDPANFEAALPELAEILHACVSIGASISFIQPFTLRDAKSFWSEKVFPKVQDGSTTLLVAKTDEKIVGTVQMLCDLPPNQAHRCEVAKLLVHPNFRKRGVATALMEMLEEQARMLDKSLITLDTRSGDQAEPLYILLDYKIAGRIPNFARASDSDRLDSTTYMYKILD</sequence>
<proteinExistence type="predicted"/>
<evidence type="ECO:0000256" key="2">
    <source>
        <dbReference type="ARBA" id="ARBA00023315"/>
    </source>
</evidence>
<dbReference type="AlphaFoldDB" id="A0A2N5XRM2"/>
<dbReference type="SUPFAM" id="SSF55729">
    <property type="entry name" value="Acyl-CoA N-acyltransferases (Nat)"/>
    <property type="match status" value="1"/>
</dbReference>
<dbReference type="GO" id="GO:0016747">
    <property type="term" value="F:acyltransferase activity, transferring groups other than amino-acyl groups"/>
    <property type="evidence" value="ECO:0007669"/>
    <property type="project" value="InterPro"/>
</dbReference>
<dbReference type="InterPro" id="IPR000182">
    <property type="entry name" value="GNAT_dom"/>
</dbReference>
<protein>
    <submittedName>
        <fullName evidence="4">GNAT family N-acetyltransferase</fullName>
    </submittedName>
</protein>
<accession>A0A2N5XRM2</accession>
<dbReference type="EMBL" id="PKUQ01000022">
    <property type="protein sequence ID" value="PLW77068.1"/>
    <property type="molecule type" value="Genomic_DNA"/>
</dbReference>
<comment type="caution">
    <text evidence="4">The sequence shown here is derived from an EMBL/GenBank/DDBJ whole genome shotgun (WGS) entry which is preliminary data.</text>
</comment>
<keyword evidence="2" id="KW-0012">Acyltransferase</keyword>
<dbReference type="Pfam" id="PF00583">
    <property type="entry name" value="Acetyltransf_1"/>
    <property type="match status" value="1"/>
</dbReference>
<evidence type="ECO:0000313" key="4">
    <source>
        <dbReference type="EMBL" id="PLW77068.1"/>
    </source>
</evidence>
<dbReference type="PANTHER" id="PTHR43877">
    <property type="entry name" value="AMINOALKYLPHOSPHONATE N-ACETYLTRANSFERASE-RELATED-RELATED"/>
    <property type="match status" value="1"/>
</dbReference>
<feature type="domain" description="N-acetyltransferase" evidence="3">
    <location>
        <begin position="1"/>
        <end position="173"/>
    </location>
</feature>
<dbReference type="Gene3D" id="3.40.630.30">
    <property type="match status" value="1"/>
</dbReference>
<dbReference type="PROSITE" id="PS51186">
    <property type="entry name" value="GNAT"/>
    <property type="match status" value="1"/>
</dbReference>